<feature type="transmembrane region" description="Helical" evidence="7">
    <location>
        <begin position="59"/>
        <end position="76"/>
    </location>
</feature>
<feature type="transmembrane region" description="Helical" evidence="7">
    <location>
        <begin position="27"/>
        <end position="47"/>
    </location>
</feature>
<name>A0AA38FDE6_TAXCH</name>
<evidence type="ECO:0000313" key="9">
    <source>
        <dbReference type="Proteomes" id="UP000824469"/>
    </source>
</evidence>
<dbReference type="PANTHER" id="PTHR21493">
    <property type="entry name" value="CGI-141-RELATED/LIPASE CONTAINING PROTEIN"/>
    <property type="match status" value="1"/>
</dbReference>
<proteinExistence type="inferred from homology"/>
<comment type="caution">
    <text evidence="8">The sequence shown here is derived from an EMBL/GenBank/DDBJ whole genome shotgun (WGS) entry which is preliminary data.</text>
</comment>
<dbReference type="Pfam" id="PF04178">
    <property type="entry name" value="Got1"/>
    <property type="match status" value="1"/>
</dbReference>
<feature type="transmembrane region" description="Helical" evidence="7">
    <location>
        <begin position="5"/>
        <end position="21"/>
    </location>
</feature>
<evidence type="ECO:0008006" key="10">
    <source>
        <dbReference type="Google" id="ProtNLM"/>
    </source>
</evidence>
<evidence type="ECO:0000256" key="7">
    <source>
        <dbReference type="SAM" id="Phobius"/>
    </source>
</evidence>
<dbReference type="GO" id="GO:0042147">
    <property type="term" value="P:retrograde transport, endosome to Golgi"/>
    <property type="evidence" value="ECO:0007669"/>
    <property type="project" value="InterPro"/>
</dbReference>
<keyword evidence="2 7" id="KW-0812">Transmembrane</keyword>
<dbReference type="OMA" id="LMGWPIV"/>
<keyword evidence="4" id="KW-0333">Golgi apparatus</keyword>
<evidence type="ECO:0000256" key="2">
    <source>
        <dbReference type="ARBA" id="ARBA00022692"/>
    </source>
</evidence>
<dbReference type="Proteomes" id="UP000824469">
    <property type="component" value="Unassembled WGS sequence"/>
</dbReference>
<evidence type="ECO:0000256" key="5">
    <source>
        <dbReference type="ARBA" id="ARBA00023136"/>
    </source>
</evidence>
<dbReference type="GO" id="GO:0000139">
    <property type="term" value="C:Golgi membrane"/>
    <property type="evidence" value="ECO:0007669"/>
    <property type="project" value="UniProtKB-SubCell"/>
</dbReference>
<keyword evidence="9" id="KW-1185">Reference proteome</keyword>
<evidence type="ECO:0000313" key="8">
    <source>
        <dbReference type="EMBL" id="KAH9302049.1"/>
    </source>
</evidence>
<evidence type="ECO:0000256" key="6">
    <source>
        <dbReference type="ARBA" id="ARBA00025799"/>
    </source>
</evidence>
<protein>
    <recommendedName>
        <fullName evidence="10">Vesicle transport protein GOT1B</fullName>
    </recommendedName>
</protein>
<comment type="similarity">
    <text evidence="6">Belongs to the GOT1 family.</text>
</comment>
<reference evidence="8 9" key="1">
    <citation type="journal article" date="2021" name="Nat. Plants">
        <title>The Taxus genome provides insights into paclitaxel biosynthesis.</title>
        <authorList>
            <person name="Xiong X."/>
            <person name="Gou J."/>
            <person name="Liao Q."/>
            <person name="Li Y."/>
            <person name="Zhou Q."/>
            <person name="Bi G."/>
            <person name="Li C."/>
            <person name="Du R."/>
            <person name="Wang X."/>
            <person name="Sun T."/>
            <person name="Guo L."/>
            <person name="Liang H."/>
            <person name="Lu P."/>
            <person name="Wu Y."/>
            <person name="Zhang Z."/>
            <person name="Ro D.K."/>
            <person name="Shang Y."/>
            <person name="Huang S."/>
            <person name="Yan J."/>
        </authorList>
    </citation>
    <scope>NUCLEOTIDE SEQUENCE [LARGE SCALE GENOMIC DNA]</scope>
    <source>
        <strain evidence="8">Ta-2019</strain>
    </source>
</reference>
<evidence type="ECO:0000256" key="1">
    <source>
        <dbReference type="ARBA" id="ARBA00004653"/>
    </source>
</evidence>
<evidence type="ECO:0000256" key="3">
    <source>
        <dbReference type="ARBA" id="ARBA00022989"/>
    </source>
</evidence>
<feature type="transmembrane region" description="Helical" evidence="7">
    <location>
        <begin position="82"/>
        <end position="100"/>
    </location>
</feature>
<keyword evidence="3 7" id="KW-1133">Transmembrane helix</keyword>
<dbReference type="AlphaFoldDB" id="A0AA38FDE6"/>
<feature type="non-terminal residue" evidence="8">
    <location>
        <position position="117"/>
    </location>
</feature>
<dbReference type="InterPro" id="IPR045176">
    <property type="entry name" value="Got1"/>
</dbReference>
<dbReference type="InterPro" id="IPR007305">
    <property type="entry name" value="Vesicle_transpt_Got1/SFT2"/>
</dbReference>
<dbReference type="EMBL" id="JAHRHJ020000009">
    <property type="protein sequence ID" value="KAH9302049.1"/>
    <property type="molecule type" value="Genomic_DNA"/>
</dbReference>
<comment type="subcellular location">
    <subcellularLocation>
        <location evidence="1">Golgi apparatus membrane</location>
        <topology evidence="1">Multi-pass membrane protein</topology>
    </subcellularLocation>
</comment>
<organism evidence="8 9">
    <name type="scientific">Taxus chinensis</name>
    <name type="common">Chinese yew</name>
    <name type="synonym">Taxus wallichiana var. chinensis</name>
    <dbReference type="NCBI Taxonomy" id="29808"/>
    <lineage>
        <taxon>Eukaryota</taxon>
        <taxon>Viridiplantae</taxon>
        <taxon>Streptophyta</taxon>
        <taxon>Embryophyta</taxon>
        <taxon>Tracheophyta</taxon>
        <taxon>Spermatophyta</taxon>
        <taxon>Pinopsida</taxon>
        <taxon>Pinidae</taxon>
        <taxon>Conifers II</taxon>
        <taxon>Cupressales</taxon>
        <taxon>Taxaceae</taxon>
        <taxon>Taxus</taxon>
    </lineage>
</organism>
<dbReference type="GO" id="GO:0006888">
    <property type="term" value="P:endoplasmic reticulum to Golgi vesicle-mediated transport"/>
    <property type="evidence" value="ECO:0007669"/>
    <property type="project" value="InterPro"/>
</dbReference>
<sequence length="117" mass="12971">IGIGLTGFGVLFSFLGVIFVFDKGLLAMGNILFLCGLALTIGLKSTVQFFTTPQHYKGTIAFVIGFFVLLVGWTFIGMLLEAYGFFVLFSGFWPTAKVFLYKVPVLGWLLQHPFLVF</sequence>
<evidence type="ECO:0000256" key="4">
    <source>
        <dbReference type="ARBA" id="ARBA00023034"/>
    </source>
</evidence>
<dbReference type="GO" id="GO:0005829">
    <property type="term" value="C:cytosol"/>
    <property type="evidence" value="ECO:0007669"/>
    <property type="project" value="GOC"/>
</dbReference>
<accession>A0AA38FDE6</accession>
<feature type="non-terminal residue" evidence="8">
    <location>
        <position position="1"/>
    </location>
</feature>
<dbReference type="PANTHER" id="PTHR21493:SF9">
    <property type="entry name" value="GOLGI TRANSPORT PROTEIN 1-RELATED"/>
    <property type="match status" value="1"/>
</dbReference>
<keyword evidence="5 7" id="KW-0472">Membrane</keyword>
<gene>
    <name evidence="8" type="ORF">KI387_013632</name>
</gene>